<comment type="caution">
    <text evidence="4">The sequence shown here is derived from an EMBL/GenBank/DDBJ whole genome shotgun (WGS) entry which is preliminary data.</text>
</comment>
<dbReference type="SMART" id="SM00471">
    <property type="entry name" value="HDc"/>
    <property type="match status" value="1"/>
</dbReference>
<feature type="domain" description="HD-GYP" evidence="3">
    <location>
        <begin position="197"/>
        <end position="388"/>
    </location>
</feature>
<dbReference type="PANTHER" id="PTHR43155">
    <property type="entry name" value="CYCLIC DI-GMP PHOSPHODIESTERASE PA4108-RELATED"/>
    <property type="match status" value="1"/>
</dbReference>
<dbReference type="Gene3D" id="3.40.50.2300">
    <property type="match status" value="1"/>
</dbReference>
<dbReference type="CDD" id="cd00077">
    <property type="entry name" value="HDc"/>
    <property type="match status" value="1"/>
</dbReference>
<dbReference type="InterPro" id="IPR003607">
    <property type="entry name" value="HD/PDEase_dom"/>
</dbReference>
<name>A0A5B2V8U2_9HYPH</name>
<dbReference type="InterPro" id="IPR006674">
    <property type="entry name" value="HD_domain"/>
</dbReference>
<dbReference type="InterPro" id="IPR011006">
    <property type="entry name" value="CheY-like_superfamily"/>
</dbReference>
<dbReference type="PROSITE" id="PS51831">
    <property type="entry name" value="HD"/>
    <property type="match status" value="1"/>
</dbReference>
<organism evidence="4 5">
    <name type="scientific">Salinarimonas soli</name>
    <dbReference type="NCBI Taxonomy" id="1638099"/>
    <lineage>
        <taxon>Bacteria</taxon>
        <taxon>Pseudomonadati</taxon>
        <taxon>Pseudomonadota</taxon>
        <taxon>Alphaproteobacteria</taxon>
        <taxon>Hyphomicrobiales</taxon>
        <taxon>Salinarimonadaceae</taxon>
        <taxon>Salinarimonas</taxon>
    </lineage>
</organism>
<feature type="domain" description="HD" evidence="2">
    <location>
        <begin position="219"/>
        <end position="343"/>
    </location>
</feature>
<accession>A0A5B2V8U2</accession>
<dbReference type="SUPFAM" id="SSF52172">
    <property type="entry name" value="CheY-like"/>
    <property type="match status" value="1"/>
</dbReference>
<feature type="region of interest" description="Disordered" evidence="1">
    <location>
        <begin position="129"/>
        <end position="155"/>
    </location>
</feature>
<dbReference type="GO" id="GO:0008081">
    <property type="term" value="F:phosphoric diester hydrolase activity"/>
    <property type="evidence" value="ECO:0007669"/>
    <property type="project" value="UniProtKB-ARBA"/>
</dbReference>
<dbReference type="AlphaFoldDB" id="A0A5B2V8U2"/>
<dbReference type="PROSITE" id="PS51832">
    <property type="entry name" value="HD_GYP"/>
    <property type="match status" value="1"/>
</dbReference>
<protein>
    <submittedName>
        <fullName evidence="4">HD domain-containing protein</fullName>
    </submittedName>
</protein>
<dbReference type="EMBL" id="VUOA01000044">
    <property type="protein sequence ID" value="KAA2234749.1"/>
    <property type="molecule type" value="Genomic_DNA"/>
</dbReference>
<dbReference type="SUPFAM" id="SSF109604">
    <property type="entry name" value="HD-domain/PDEase-like"/>
    <property type="match status" value="1"/>
</dbReference>
<evidence type="ECO:0000259" key="3">
    <source>
        <dbReference type="PROSITE" id="PS51832"/>
    </source>
</evidence>
<evidence type="ECO:0000259" key="2">
    <source>
        <dbReference type="PROSITE" id="PS51831"/>
    </source>
</evidence>
<dbReference type="OrthoDB" id="9802066at2"/>
<dbReference type="Proteomes" id="UP000323142">
    <property type="component" value="Unassembled WGS sequence"/>
</dbReference>
<dbReference type="InterPro" id="IPR037522">
    <property type="entry name" value="HD_GYP_dom"/>
</dbReference>
<reference evidence="4 5" key="1">
    <citation type="submission" date="2019-09" db="EMBL/GenBank/DDBJ databases">
        <title>Salinarimonas rosea gen. nov., sp. nov., a new member of the a-2 subgroup of the Proteobacteria.</title>
        <authorList>
            <person name="Liu J."/>
        </authorList>
    </citation>
    <scope>NUCLEOTIDE SEQUENCE [LARGE SCALE GENOMIC DNA]</scope>
    <source>
        <strain evidence="4 5">BN140002</strain>
    </source>
</reference>
<sequence length="388" mass="41538">MRSSSDPVETPIPAATPPVLVVTDAGRLPSDLTSLGGRTSVCIPPRSLSPSVAGSFATAIVDVDLGALEHRPAMLAKLSCLARLPNLYVVSAEAADRLTAQANRLGAQDVLVRPFSSDELASRLARIETQRARPASSDPGAEHLHQPRPPQAYEDNDGIAQASRVLARVFRQVQTGEAPRFAPFHDASHAFVGALAEAAQSAAGMREWLAAIQSHHSATFRHSLTVTANAVLFGLHLRLRQADLERLAMAGLLHDIGKAVVPLAILDKPARLDPDEFALVQRHPETGRDLIERSPDAVDPELVDAVVHHHEYLDGSGYPHGLKAEHLSDLVRIVTIADVFTALVEDRAYKAGLSPPAALAILDEMAGKGKLDAVLVQQFKAMIECSRA</sequence>
<reference evidence="4 5" key="2">
    <citation type="submission" date="2019-09" db="EMBL/GenBank/DDBJ databases">
        <authorList>
            <person name="Jin C."/>
        </authorList>
    </citation>
    <scope>NUCLEOTIDE SEQUENCE [LARGE SCALE GENOMIC DNA]</scope>
    <source>
        <strain evidence="4 5">BN140002</strain>
    </source>
</reference>
<dbReference type="PANTHER" id="PTHR43155:SF2">
    <property type="entry name" value="CYCLIC DI-GMP PHOSPHODIESTERASE PA4108"/>
    <property type="match status" value="1"/>
</dbReference>
<evidence type="ECO:0000256" key="1">
    <source>
        <dbReference type="SAM" id="MobiDB-lite"/>
    </source>
</evidence>
<gene>
    <name evidence="4" type="ORF">F0L46_23045</name>
</gene>
<proteinExistence type="predicted"/>
<keyword evidence="5" id="KW-1185">Reference proteome</keyword>
<evidence type="ECO:0000313" key="4">
    <source>
        <dbReference type="EMBL" id="KAA2234749.1"/>
    </source>
</evidence>
<evidence type="ECO:0000313" key="5">
    <source>
        <dbReference type="Proteomes" id="UP000323142"/>
    </source>
</evidence>
<dbReference type="Pfam" id="PF13487">
    <property type="entry name" value="HD_5"/>
    <property type="match status" value="1"/>
</dbReference>
<dbReference type="Gene3D" id="1.10.3210.10">
    <property type="entry name" value="Hypothetical protein af1432"/>
    <property type="match status" value="1"/>
</dbReference>